<comment type="caution">
    <text evidence="2">The sequence shown here is derived from an EMBL/GenBank/DDBJ whole genome shotgun (WGS) entry which is preliminary data.</text>
</comment>
<organism evidence="2 3">
    <name type="scientific">Asterophora parasitica</name>
    <dbReference type="NCBI Taxonomy" id="117018"/>
    <lineage>
        <taxon>Eukaryota</taxon>
        <taxon>Fungi</taxon>
        <taxon>Dikarya</taxon>
        <taxon>Basidiomycota</taxon>
        <taxon>Agaricomycotina</taxon>
        <taxon>Agaricomycetes</taxon>
        <taxon>Agaricomycetidae</taxon>
        <taxon>Agaricales</taxon>
        <taxon>Tricholomatineae</taxon>
        <taxon>Lyophyllaceae</taxon>
        <taxon>Asterophora</taxon>
    </lineage>
</organism>
<evidence type="ECO:0008006" key="4">
    <source>
        <dbReference type="Google" id="ProtNLM"/>
    </source>
</evidence>
<name>A0A9P7G839_9AGAR</name>
<dbReference type="PANTHER" id="PTHR38926:SF5">
    <property type="entry name" value="F-BOX AND LEUCINE-RICH REPEAT PROTEIN 6"/>
    <property type="match status" value="1"/>
</dbReference>
<evidence type="ECO:0000313" key="2">
    <source>
        <dbReference type="EMBL" id="KAG5642427.1"/>
    </source>
</evidence>
<protein>
    <recommendedName>
        <fullName evidence="4">F-box domain-containing protein</fullName>
    </recommendedName>
</protein>
<dbReference type="SUPFAM" id="SSF52047">
    <property type="entry name" value="RNI-like"/>
    <property type="match status" value="1"/>
</dbReference>
<dbReference type="AlphaFoldDB" id="A0A9P7G839"/>
<dbReference type="Gene3D" id="1.20.1280.50">
    <property type="match status" value="1"/>
</dbReference>
<feature type="coiled-coil region" evidence="1">
    <location>
        <begin position="8"/>
        <end position="49"/>
    </location>
</feature>
<keyword evidence="3" id="KW-1185">Reference proteome</keyword>
<dbReference type="PANTHER" id="PTHR38926">
    <property type="entry name" value="F-BOX DOMAIN CONTAINING PROTEIN, EXPRESSED"/>
    <property type="match status" value="1"/>
</dbReference>
<proteinExistence type="predicted"/>
<keyword evidence="1" id="KW-0175">Coiled coil</keyword>
<gene>
    <name evidence="2" type="ORF">DXG03_002801</name>
</gene>
<dbReference type="Gene3D" id="3.80.10.10">
    <property type="entry name" value="Ribonuclease Inhibitor"/>
    <property type="match status" value="1"/>
</dbReference>
<evidence type="ECO:0000313" key="3">
    <source>
        <dbReference type="Proteomes" id="UP000775547"/>
    </source>
</evidence>
<sequence>MSENATLLEETTKHIEALQSRKSELLYEVQQIEKKLQDAKARRAKLVNLAAPVSKLPDELIADIFLRCHGTRVVMSPRAMGKPFEVSASHVSSHWRRVVLSTPLLWNAISLDIGLKTRTRALQRLSANLTRSGQCYLDISLHITTSHNIPEILSYLTPHAARWHRVSIAITSGSVEDIYAPFYDVVTPALIHLSLRIGNPEDDADSPRTEYSATCPSVLAQCSPLLKFVRIAGKVVGNLAPPLSAVQTLHVDAWPKNIMALSQFRAMFDSLPCLSNLSLTGLSIQLPRNPLDASEPILLPILRSLRIRGNSTPCHRLLALLSLPSLESLSLHGIHSFDSSVIPTLHALTLDQCILSEHELQNMFRAFPCVSTLGIDDSTPGIYAMLRAEAGEKGPWPKLKSIALKHLPPADVAPFCLLVLGRASSTVPLSSVHLDRRSRTVLRAKDFLEVLRELLPVENCDYLAPWPAYLGYDDPDDVWLY</sequence>
<dbReference type="Proteomes" id="UP000775547">
    <property type="component" value="Unassembled WGS sequence"/>
</dbReference>
<reference evidence="2" key="1">
    <citation type="submission" date="2020-07" db="EMBL/GenBank/DDBJ databases">
        <authorList>
            <person name="Nieuwenhuis M."/>
            <person name="Van De Peppel L.J.J."/>
        </authorList>
    </citation>
    <scope>NUCLEOTIDE SEQUENCE</scope>
    <source>
        <strain evidence="2">AP01</strain>
        <tissue evidence="2">Mycelium</tissue>
    </source>
</reference>
<evidence type="ECO:0000256" key="1">
    <source>
        <dbReference type="SAM" id="Coils"/>
    </source>
</evidence>
<dbReference type="OrthoDB" id="3203373at2759"/>
<dbReference type="InterPro" id="IPR032675">
    <property type="entry name" value="LRR_dom_sf"/>
</dbReference>
<reference evidence="2" key="2">
    <citation type="submission" date="2021-10" db="EMBL/GenBank/DDBJ databases">
        <title>Phylogenomics reveals ancestral predisposition of the termite-cultivated fungus Termitomyces towards a domesticated lifestyle.</title>
        <authorList>
            <person name="Auxier B."/>
            <person name="Grum-Grzhimaylo A."/>
            <person name="Cardenas M.E."/>
            <person name="Lodge J.D."/>
            <person name="Laessoe T."/>
            <person name="Pedersen O."/>
            <person name="Smith M.E."/>
            <person name="Kuyper T.W."/>
            <person name="Franco-Molano E.A."/>
            <person name="Baroni T.J."/>
            <person name="Aanen D.K."/>
        </authorList>
    </citation>
    <scope>NUCLEOTIDE SEQUENCE</scope>
    <source>
        <strain evidence="2">AP01</strain>
        <tissue evidence="2">Mycelium</tissue>
    </source>
</reference>
<accession>A0A9P7G839</accession>
<dbReference type="EMBL" id="JABCKV010000186">
    <property type="protein sequence ID" value="KAG5642427.1"/>
    <property type="molecule type" value="Genomic_DNA"/>
</dbReference>